<comment type="pathway">
    <text evidence="7">Carotenoid biosynthesis; staphyloxanthin biosynthesis; staphyloxanthin from farnesyl diphosphate: step 4/5.</text>
</comment>
<dbReference type="EMBL" id="CADCVD010000164">
    <property type="protein sequence ID" value="CAA9457518.1"/>
    <property type="molecule type" value="Genomic_DNA"/>
</dbReference>
<keyword evidence="11" id="KW-0812">Transmembrane</keyword>
<name>A0A6J4QWN1_9ACTN</name>
<comment type="subcellular location">
    <subcellularLocation>
        <location evidence="1">Cell membrane</location>
    </subcellularLocation>
</comment>
<dbReference type="GO" id="GO:0005886">
    <property type="term" value="C:plasma membrane"/>
    <property type="evidence" value="ECO:0007669"/>
    <property type="project" value="UniProtKB-SubCell"/>
</dbReference>
<evidence type="ECO:0000313" key="13">
    <source>
        <dbReference type="EMBL" id="CAA9457518.1"/>
    </source>
</evidence>
<evidence type="ECO:0000256" key="3">
    <source>
        <dbReference type="ARBA" id="ARBA00022676"/>
    </source>
</evidence>
<accession>A0A6J4QWN1</accession>
<evidence type="ECO:0000256" key="11">
    <source>
        <dbReference type="SAM" id="Phobius"/>
    </source>
</evidence>
<keyword evidence="11" id="KW-1133">Transmembrane helix</keyword>
<evidence type="ECO:0000256" key="5">
    <source>
        <dbReference type="ARBA" id="ARBA00023136"/>
    </source>
</evidence>
<keyword evidence="5 11" id="KW-0472">Membrane</keyword>
<evidence type="ECO:0000259" key="12">
    <source>
        <dbReference type="Pfam" id="PF00535"/>
    </source>
</evidence>
<dbReference type="InterPro" id="IPR029044">
    <property type="entry name" value="Nucleotide-diphossugar_trans"/>
</dbReference>
<sequence length="271" mass="30438">MRDTSGSSEAPVEPGESEGLSEQVQDSYVGSRRRPSVSVIIPALNEERHVGTLLSDVFGQVREEDEVIVVDAGSEDDTVQIVGGFPDTTLLAGSPPVAAGRNLGGRRAQGDLLIFLDADTRLPEKSLERFVGEFEMRRLDVACPLYVPYRSTPAIRGVFTFFNLLFKATEKLMPSGAGHCIAARGEVFRLSEGFDTTLKFDDIELIRRLAKGRRFGIVAERVYVSDRRYRKYGIGNMLLRYMLLSFFFALGRYRWANRVEYEFGKYGPREE</sequence>
<dbReference type="Pfam" id="PF00535">
    <property type="entry name" value="Glycos_transf_2"/>
    <property type="match status" value="1"/>
</dbReference>
<evidence type="ECO:0000256" key="10">
    <source>
        <dbReference type="SAM" id="MobiDB-lite"/>
    </source>
</evidence>
<evidence type="ECO:0000256" key="9">
    <source>
        <dbReference type="ARBA" id="ARBA00040345"/>
    </source>
</evidence>
<dbReference type="PANTHER" id="PTHR43646">
    <property type="entry name" value="GLYCOSYLTRANSFERASE"/>
    <property type="match status" value="1"/>
</dbReference>
<comment type="similarity">
    <text evidence="8">Belongs to the glycosyltransferase 2 family. CrtQ subfamily.</text>
</comment>
<evidence type="ECO:0000256" key="6">
    <source>
        <dbReference type="ARBA" id="ARBA00037281"/>
    </source>
</evidence>
<feature type="domain" description="Glycosyltransferase 2-like" evidence="12">
    <location>
        <begin position="38"/>
        <end position="157"/>
    </location>
</feature>
<evidence type="ECO:0000256" key="8">
    <source>
        <dbReference type="ARBA" id="ARBA00038120"/>
    </source>
</evidence>
<keyword evidence="4" id="KW-0808">Transferase</keyword>
<dbReference type="GO" id="GO:0016757">
    <property type="term" value="F:glycosyltransferase activity"/>
    <property type="evidence" value="ECO:0007669"/>
    <property type="project" value="UniProtKB-KW"/>
</dbReference>
<proteinExistence type="inferred from homology"/>
<reference evidence="13" key="1">
    <citation type="submission" date="2020-02" db="EMBL/GenBank/DDBJ databases">
        <authorList>
            <person name="Meier V. D."/>
        </authorList>
    </citation>
    <scope>NUCLEOTIDE SEQUENCE</scope>
    <source>
        <strain evidence="13">AVDCRST_MAG37</strain>
    </source>
</reference>
<dbReference type="AlphaFoldDB" id="A0A6J4QWN1"/>
<evidence type="ECO:0000256" key="2">
    <source>
        <dbReference type="ARBA" id="ARBA00022475"/>
    </source>
</evidence>
<evidence type="ECO:0000256" key="4">
    <source>
        <dbReference type="ARBA" id="ARBA00022679"/>
    </source>
</evidence>
<comment type="function">
    <text evidence="6">Catalyzes the glycosylation of 4,4'-diaponeurosporenoate, i.e. the esterification of glucose at the C1'' position with the carboxyl group of 4,4'-diaponeurosporenic acid, to form glycosyl-4,4'-diaponeurosporenoate. This is a step in the biosynthesis of staphyloxanthin, an orange pigment present in most staphylococci strains.</text>
</comment>
<feature type="region of interest" description="Disordered" evidence="10">
    <location>
        <begin position="1"/>
        <end position="29"/>
    </location>
</feature>
<gene>
    <name evidence="13" type="ORF">AVDCRST_MAG37-3260</name>
</gene>
<protein>
    <recommendedName>
        <fullName evidence="9">4,4'-diaponeurosporenoate glycosyltransferase</fullName>
    </recommendedName>
</protein>
<evidence type="ECO:0000256" key="7">
    <source>
        <dbReference type="ARBA" id="ARBA00037904"/>
    </source>
</evidence>
<keyword evidence="2" id="KW-1003">Cell membrane</keyword>
<evidence type="ECO:0000256" key="1">
    <source>
        <dbReference type="ARBA" id="ARBA00004236"/>
    </source>
</evidence>
<dbReference type="InterPro" id="IPR001173">
    <property type="entry name" value="Glyco_trans_2-like"/>
</dbReference>
<dbReference type="SUPFAM" id="SSF53448">
    <property type="entry name" value="Nucleotide-diphospho-sugar transferases"/>
    <property type="match status" value="1"/>
</dbReference>
<feature type="transmembrane region" description="Helical" evidence="11">
    <location>
        <begin position="237"/>
        <end position="255"/>
    </location>
</feature>
<organism evidence="13">
    <name type="scientific">uncultured Rubrobacteraceae bacterium</name>
    <dbReference type="NCBI Taxonomy" id="349277"/>
    <lineage>
        <taxon>Bacteria</taxon>
        <taxon>Bacillati</taxon>
        <taxon>Actinomycetota</taxon>
        <taxon>Rubrobacteria</taxon>
        <taxon>Rubrobacterales</taxon>
        <taxon>Rubrobacteraceae</taxon>
        <taxon>environmental samples</taxon>
    </lineage>
</organism>
<keyword evidence="3" id="KW-0328">Glycosyltransferase</keyword>
<dbReference type="PANTHER" id="PTHR43646:SF2">
    <property type="entry name" value="GLYCOSYLTRANSFERASE 2-LIKE DOMAIN-CONTAINING PROTEIN"/>
    <property type="match status" value="1"/>
</dbReference>
<dbReference type="Gene3D" id="3.90.550.10">
    <property type="entry name" value="Spore Coat Polysaccharide Biosynthesis Protein SpsA, Chain A"/>
    <property type="match status" value="1"/>
</dbReference>